<dbReference type="EMBL" id="BDIP01001130">
    <property type="protein sequence ID" value="GIQ83655.1"/>
    <property type="molecule type" value="Genomic_DNA"/>
</dbReference>
<feature type="region of interest" description="Disordered" evidence="1">
    <location>
        <begin position="168"/>
        <end position="365"/>
    </location>
</feature>
<feature type="region of interest" description="Disordered" evidence="1">
    <location>
        <begin position="591"/>
        <end position="697"/>
    </location>
</feature>
<dbReference type="Proteomes" id="UP000265618">
    <property type="component" value="Unassembled WGS sequence"/>
</dbReference>
<feature type="region of interest" description="Disordered" evidence="1">
    <location>
        <begin position="915"/>
        <end position="968"/>
    </location>
</feature>
<feature type="compositionally biased region" description="Low complexity" evidence="1">
    <location>
        <begin position="678"/>
        <end position="692"/>
    </location>
</feature>
<evidence type="ECO:0000313" key="2">
    <source>
        <dbReference type="EMBL" id="GIQ83655.1"/>
    </source>
</evidence>
<feature type="region of interest" description="Disordered" evidence="1">
    <location>
        <begin position="451"/>
        <end position="483"/>
    </location>
</feature>
<feature type="compositionally biased region" description="Low complexity" evidence="1">
    <location>
        <begin position="591"/>
        <end position="606"/>
    </location>
</feature>
<dbReference type="AlphaFoldDB" id="A0A9K3GIL2"/>
<feature type="region of interest" description="Disordered" evidence="1">
    <location>
        <begin position="522"/>
        <end position="561"/>
    </location>
</feature>
<feature type="compositionally biased region" description="Basic and acidic residues" evidence="1">
    <location>
        <begin position="667"/>
        <end position="676"/>
    </location>
</feature>
<organism evidence="2 3">
    <name type="scientific">Kipferlia bialata</name>
    <dbReference type="NCBI Taxonomy" id="797122"/>
    <lineage>
        <taxon>Eukaryota</taxon>
        <taxon>Metamonada</taxon>
        <taxon>Carpediemonas-like organisms</taxon>
        <taxon>Kipferlia</taxon>
    </lineage>
</organism>
<proteinExistence type="predicted"/>
<feature type="compositionally biased region" description="Low complexity" evidence="1">
    <location>
        <begin position="213"/>
        <end position="231"/>
    </location>
</feature>
<comment type="caution">
    <text evidence="2">The sequence shown here is derived from an EMBL/GenBank/DDBJ whole genome shotgun (WGS) entry which is preliminary data.</text>
</comment>
<keyword evidence="3" id="KW-1185">Reference proteome</keyword>
<feature type="compositionally biased region" description="Basic and acidic residues" evidence="1">
    <location>
        <begin position="946"/>
        <end position="968"/>
    </location>
</feature>
<feature type="compositionally biased region" description="Basic and acidic residues" evidence="1">
    <location>
        <begin position="232"/>
        <end position="248"/>
    </location>
</feature>
<sequence length="997" mass="105198">MVRRPSPLDLEVAVRSVNLDADALPCAASDLCLAVSMEHVPAVCFDCAQDLCEIRRETVALDEDILFTSLSGALTVSLCMPPPVTRGQAVPAQCDTVAHAKIPLLSHCGVTSLSELLFLDETVCLAVPPATSASGARGAAEGTPVGTVRVTARLCVHGDGVLVLTSESGPAVVSRDSVSRERGRGSRSRSRRETRVESSPVPQIAAERPPAPVSTSPPVTVEVHTPAVVPVQRERETERVEAERERETAPTVPSVPSVRVVPGTSSPPRERPAPSLPVYKRRSDHFSTGSDGTLLIDGTRQPKTPARTSNGTPAQVPAVGSIGLMYPQPPPMHFSSGARRASSPKSPSTTATDSKGAERERERGRSMFKCEYEERTVPGGMSGTGQRPGAYPMPSIPGHTHAVRIPSIRTCYPLGQTAQSVRHTVYEQAGVETRQELADLVSGVVRDTMRDMSTTGTRPRTVPSHLYGGGLVDPASPSPRSQQRLRRNLGHALLSAMVSALGEETDSKGEGEGEGGVAEALQAAARKQKYDKREREREREKEREKRGTSATPVTPIGVMRQNSLFRTDIQLSDVSEYGPDSDFEYSVSIGGVGRSVSKSGGRSVGRAGRGGRTARGDSRPVSRQSSSPDTDVVTSDMDTAVTSSIPDATSSVIDDTTASPVETVGSGDERERERGTVRRVVLSNRSSPTSTSGEGGSDVVAIGPGGSAELHTPGVQKGGVRMTPIANRSGLVASDRLPGAVADDNDTSPFNVDVSGISGITPTGTPYLHTSFTPVHARTPTPLGTHLPQAQYGKGPSSGTGAGGAAGTSPSLEYTPPQSPSGMQVVDQTTMSMGGVDQTTLSGIKGEDSLDMSYAARAEMDDDDYLRLILNEGKRSGSIGRGSMGGTRSGSISIGRAGHHDEWRDPSPIGRMGRIGAISPSPSASLSLSLSANNSIGPQSASYRQRQREREMERQRERTGGRPDIDRTLDGLVGLNRSDRRMVAPSGAYGVMLSDYP</sequence>
<name>A0A9K3GIL2_9EUKA</name>
<feature type="compositionally biased region" description="Low complexity" evidence="1">
    <location>
        <begin position="625"/>
        <end position="644"/>
    </location>
</feature>
<feature type="compositionally biased region" description="Gly residues" evidence="1">
    <location>
        <begin position="796"/>
        <end position="806"/>
    </location>
</feature>
<protein>
    <submittedName>
        <fullName evidence="2">Uncharacterized protein</fullName>
    </submittedName>
</protein>
<feature type="compositionally biased region" description="Basic and acidic residues" evidence="1">
    <location>
        <begin position="531"/>
        <end position="547"/>
    </location>
</feature>
<accession>A0A9K3GIL2</accession>
<reference evidence="2 3" key="1">
    <citation type="journal article" date="2018" name="PLoS ONE">
        <title>The draft genome of Kipferlia bialata reveals reductive genome evolution in fornicate parasites.</title>
        <authorList>
            <person name="Tanifuji G."/>
            <person name="Takabayashi S."/>
            <person name="Kume K."/>
            <person name="Takagi M."/>
            <person name="Nakayama T."/>
            <person name="Kamikawa R."/>
            <person name="Inagaki Y."/>
            <person name="Hashimoto T."/>
        </authorList>
    </citation>
    <scope>NUCLEOTIDE SEQUENCE [LARGE SCALE GENOMIC DNA]</scope>
    <source>
        <strain evidence="2">NY0173</strain>
    </source>
</reference>
<feature type="compositionally biased region" description="Low complexity" evidence="1">
    <location>
        <begin position="249"/>
        <end position="267"/>
    </location>
</feature>
<gene>
    <name evidence="2" type="ORF">KIPB_005009</name>
</gene>
<feature type="compositionally biased region" description="Low complexity" evidence="1">
    <location>
        <begin position="919"/>
        <end position="935"/>
    </location>
</feature>
<evidence type="ECO:0000256" key="1">
    <source>
        <dbReference type="SAM" id="MobiDB-lite"/>
    </source>
</evidence>
<feature type="compositionally biased region" description="Polar residues" evidence="1">
    <location>
        <begin position="645"/>
        <end position="660"/>
    </location>
</feature>
<evidence type="ECO:0000313" key="3">
    <source>
        <dbReference type="Proteomes" id="UP000265618"/>
    </source>
</evidence>
<feature type="compositionally biased region" description="Low complexity" evidence="1">
    <location>
        <begin position="335"/>
        <end position="354"/>
    </location>
</feature>
<feature type="compositionally biased region" description="Basic and acidic residues" evidence="1">
    <location>
        <begin position="355"/>
        <end position="365"/>
    </location>
</feature>
<feature type="region of interest" description="Disordered" evidence="1">
    <location>
        <begin position="781"/>
        <end position="823"/>
    </location>
</feature>